<dbReference type="CDD" id="cd00761">
    <property type="entry name" value="Glyco_tranf_GTA_type"/>
    <property type="match status" value="1"/>
</dbReference>
<comment type="caution">
    <text evidence="4">The sequence shown here is derived from an EMBL/GenBank/DDBJ whole genome shotgun (WGS) entry which is preliminary data.</text>
</comment>
<reference evidence="4 5" key="1">
    <citation type="submission" date="2019-10" db="EMBL/GenBank/DDBJ databases">
        <title>The Genome Sequence of Clostridium tarantellae Isolated from Fish Brain.</title>
        <authorList>
            <person name="Bano L."/>
            <person name="Kiel M."/>
            <person name="Sales G."/>
            <person name="Doxey A.C."/>
            <person name="Mansfield M.J."/>
            <person name="Schiavone M."/>
            <person name="Rossetto O."/>
            <person name="Pirazzini M."/>
            <person name="Dobrindt U."/>
            <person name="Montecucco C."/>
        </authorList>
    </citation>
    <scope>NUCLEOTIDE SEQUENCE [LARGE SCALE GENOMIC DNA]</scope>
    <source>
        <strain evidence="4 5">DSM 3997</strain>
    </source>
</reference>
<dbReference type="InterPro" id="IPR001173">
    <property type="entry name" value="Glyco_trans_2-like"/>
</dbReference>
<dbReference type="AlphaFoldDB" id="A0A6I1MW57"/>
<sequence>VMINMNKIKVSIIVPVYNVKDYLEECINSLRKQTLYNIEIILINDGSTDSSGDICNKYSLLDKRVKVIHQKNMGQSVARNRGLKNAIGEYVIFIDSDDYVSLDMCKKMYNIAKKYDLDIVHGDLLNEKEIINKNKNFRKIPSENKVIEGIQYIKESINNNSYDIVTWLNFIKRDFLINNKIEFLEGRFYEDQEYTLKLLTVNKNRFMKIRFPFYYYRPCRKGSTTNVPNLKKGIDSIEIINSMINYVVNLNSIKENKIYMYMVISQSYYHLSSLWVRMNKEDKNIIIKKVNKNILWNDYISKYKYPNNRIKIQNFIFSKSPKTLNFIYNLKNSFIVNRG</sequence>
<keyword evidence="5" id="KW-1185">Reference proteome</keyword>
<feature type="non-terminal residue" evidence="4">
    <location>
        <position position="1"/>
    </location>
</feature>
<dbReference type="EMBL" id="WHJC01000209">
    <property type="protein sequence ID" value="MPQ44409.1"/>
    <property type="molecule type" value="Genomic_DNA"/>
</dbReference>
<accession>A0A6I1MW57</accession>
<dbReference type="Pfam" id="PF00535">
    <property type="entry name" value="Glycos_transf_2"/>
    <property type="match status" value="1"/>
</dbReference>
<name>A0A6I1MW57_9CLOT</name>
<dbReference type="GO" id="GO:0016757">
    <property type="term" value="F:glycosyltransferase activity"/>
    <property type="evidence" value="ECO:0007669"/>
    <property type="project" value="UniProtKB-KW"/>
</dbReference>
<organism evidence="4 5">
    <name type="scientific">Clostridium tarantellae</name>
    <dbReference type="NCBI Taxonomy" id="39493"/>
    <lineage>
        <taxon>Bacteria</taxon>
        <taxon>Bacillati</taxon>
        <taxon>Bacillota</taxon>
        <taxon>Clostridia</taxon>
        <taxon>Eubacteriales</taxon>
        <taxon>Clostridiaceae</taxon>
        <taxon>Clostridium</taxon>
    </lineage>
</organism>
<proteinExistence type="predicted"/>
<dbReference type="PANTHER" id="PTHR22916">
    <property type="entry name" value="GLYCOSYLTRANSFERASE"/>
    <property type="match status" value="1"/>
</dbReference>
<dbReference type="Gene3D" id="3.90.550.10">
    <property type="entry name" value="Spore Coat Polysaccharide Biosynthesis Protein SpsA, Chain A"/>
    <property type="match status" value="1"/>
</dbReference>
<keyword evidence="2 4" id="KW-0808">Transferase</keyword>
<protein>
    <submittedName>
        <fullName evidence="4">Glycosyltransferase</fullName>
    </submittedName>
</protein>
<dbReference type="Proteomes" id="UP000430345">
    <property type="component" value="Unassembled WGS sequence"/>
</dbReference>
<keyword evidence="1" id="KW-0328">Glycosyltransferase</keyword>
<feature type="domain" description="Glycosyltransferase 2-like" evidence="3">
    <location>
        <begin position="11"/>
        <end position="140"/>
    </location>
</feature>
<evidence type="ECO:0000313" key="4">
    <source>
        <dbReference type="EMBL" id="MPQ44409.1"/>
    </source>
</evidence>
<dbReference type="SUPFAM" id="SSF53448">
    <property type="entry name" value="Nucleotide-diphospho-sugar transferases"/>
    <property type="match status" value="1"/>
</dbReference>
<dbReference type="OrthoDB" id="9807674at2"/>
<evidence type="ECO:0000313" key="5">
    <source>
        <dbReference type="Proteomes" id="UP000430345"/>
    </source>
</evidence>
<dbReference type="InterPro" id="IPR029044">
    <property type="entry name" value="Nucleotide-diphossugar_trans"/>
</dbReference>
<dbReference type="PANTHER" id="PTHR22916:SF51">
    <property type="entry name" value="GLYCOSYLTRANSFERASE EPSH-RELATED"/>
    <property type="match status" value="1"/>
</dbReference>
<evidence type="ECO:0000256" key="2">
    <source>
        <dbReference type="ARBA" id="ARBA00022679"/>
    </source>
</evidence>
<evidence type="ECO:0000256" key="1">
    <source>
        <dbReference type="ARBA" id="ARBA00022676"/>
    </source>
</evidence>
<evidence type="ECO:0000259" key="3">
    <source>
        <dbReference type="Pfam" id="PF00535"/>
    </source>
</evidence>
<gene>
    <name evidence="4" type="ORF">GBZ86_11640</name>
</gene>